<dbReference type="AlphaFoldDB" id="A0A521G1F2"/>
<name>A0A521G1F2_9BACT</name>
<dbReference type="Proteomes" id="UP000316238">
    <property type="component" value="Unassembled WGS sequence"/>
</dbReference>
<gene>
    <name evidence="1" type="ORF">CDV28_11639</name>
</gene>
<protein>
    <submittedName>
        <fullName evidence="1">Uncharacterized protein</fullName>
    </submittedName>
</protein>
<accession>A0A521G1F2</accession>
<dbReference type="EMBL" id="NQJD01000016">
    <property type="protein sequence ID" value="TAA74863.1"/>
    <property type="molecule type" value="Genomic_DNA"/>
</dbReference>
<evidence type="ECO:0000313" key="2">
    <source>
        <dbReference type="Proteomes" id="UP000316238"/>
    </source>
</evidence>
<organism evidence="1 2">
    <name type="scientific">Candidatus Electronema aureum</name>
    <dbReference type="NCBI Taxonomy" id="2005002"/>
    <lineage>
        <taxon>Bacteria</taxon>
        <taxon>Pseudomonadati</taxon>
        <taxon>Thermodesulfobacteriota</taxon>
        <taxon>Desulfobulbia</taxon>
        <taxon>Desulfobulbales</taxon>
        <taxon>Desulfobulbaceae</taxon>
        <taxon>Candidatus Electronema</taxon>
    </lineage>
</organism>
<sequence>MNQNKKIFTQESGDNLYMDIRSGTDELCCDAVISCKNAKEFVIKLWQDSGKFLDPKFPDKLASRFHQHFWELYLAATLHDVGFPLVEQKKEEGPDILLCNNSQCVWVEAIAVTAGDGNDAVPANVCGQASPVPDEQIRLRLTSAFKEKFEKYQKYITNGIVSDNDQFIIAINAAIVPSARLERELPFIVRCLLPFGHELLEINQQTMKAVNRTHTYQGEINKKSGTKIPVTIFQQEKYEGISAVIYSCSDVSYNNVILGDDIVVVHNPLARNQLPHDFIKRGSEFFVNCQLQLERIEYRSMPQQELSDAT</sequence>
<proteinExistence type="predicted"/>
<comment type="caution">
    <text evidence="1">The sequence shown here is derived from an EMBL/GenBank/DDBJ whole genome shotgun (WGS) entry which is preliminary data.</text>
</comment>
<reference evidence="1" key="1">
    <citation type="submission" date="2017-07" db="EMBL/GenBank/DDBJ databases">
        <title>The cable genome - Insights into the physiology and evolution of filamentous bacteria capable of sulfide oxidation via long distance electron transfer.</title>
        <authorList>
            <person name="Thorup C."/>
            <person name="Bjerg J.T."/>
            <person name="Schreiber L."/>
            <person name="Nielsen L.P."/>
            <person name="Kjeldsen K.U."/>
            <person name="Boesen T."/>
            <person name="Boggild A."/>
            <person name="Meysman F."/>
            <person name="Geelhoed J."/>
            <person name="Schramm A."/>
        </authorList>
    </citation>
    <scope>NUCLEOTIDE SEQUENCE [LARGE SCALE GENOMIC DNA]</scope>
    <source>
        <strain evidence="1">GS</strain>
    </source>
</reference>
<evidence type="ECO:0000313" key="1">
    <source>
        <dbReference type="EMBL" id="TAA74863.1"/>
    </source>
</evidence>
<keyword evidence="2" id="KW-1185">Reference proteome</keyword>